<reference evidence="2" key="1">
    <citation type="submission" date="2017-07" db="EMBL/GenBank/DDBJ databases">
        <authorList>
            <person name="Sun Z.S."/>
            <person name="Albrecht U."/>
            <person name="Echele G."/>
            <person name="Lee C.C."/>
        </authorList>
    </citation>
    <scope>NUCLEOTIDE SEQUENCE [LARGE SCALE GENOMIC DNA]</scope>
</reference>
<evidence type="ECO:0000313" key="2">
    <source>
        <dbReference type="Proteomes" id="UP000222598"/>
    </source>
</evidence>
<dbReference type="EMBL" id="MF472895">
    <property type="protein sequence ID" value="ASZ75450.1"/>
    <property type="molecule type" value="Genomic_DNA"/>
</dbReference>
<proteinExistence type="predicted"/>
<sequence>MAIATAVDVENRWVRELSDEERTLVETRLEDAERKIRRRIKTLDQKIADGDIDVEEVKRVEAEAVLRLLRNPEGFQSETDGGYTYMLSQRLASGVLEITDEEWEDLGVVNRGFFVLAPTFEMPS</sequence>
<keyword evidence="2" id="KW-1185">Reference proteome</keyword>
<gene>
    <name evidence="1" type="primary">14</name>
    <name evidence="1" type="ORF">PBI_KIMONA_14</name>
</gene>
<dbReference type="InterPro" id="IPR018963">
    <property type="entry name" value="Mycophage_D29_Gp19"/>
</dbReference>
<dbReference type="Proteomes" id="UP000222598">
    <property type="component" value="Segment"/>
</dbReference>
<dbReference type="RefSeq" id="YP_010062313.1">
    <property type="nucleotide sequence ID" value="NC_054793.1"/>
</dbReference>
<accession>A0A249XTY0</accession>
<name>A0A249XTY0_9CAUD</name>
<dbReference type="KEGG" id="vg:64871978"/>
<organism evidence="1 2">
    <name type="scientific">Mycobacterium phage Kimona</name>
    <dbReference type="NCBI Taxonomy" id="2024295"/>
    <lineage>
        <taxon>Viruses</taxon>
        <taxon>Duplodnaviria</taxon>
        <taxon>Heunggongvirae</taxon>
        <taxon>Uroviricota</taxon>
        <taxon>Caudoviricetes</taxon>
        <taxon>Kimonavirus</taxon>
        <taxon>Kimonavirus kimona</taxon>
    </lineage>
</organism>
<dbReference type="GeneID" id="64871978"/>
<dbReference type="Pfam" id="PF09355">
    <property type="entry name" value="Phage_Gp19"/>
    <property type="match status" value="1"/>
</dbReference>
<protein>
    <submittedName>
        <fullName evidence="1">Head-to-tail adaptor</fullName>
    </submittedName>
</protein>
<evidence type="ECO:0000313" key="1">
    <source>
        <dbReference type="EMBL" id="ASZ75450.1"/>
    </source>
</evidence>